<protein>
    <submittedName>
        <fullName evidence="1">Uncharacterized protein</fullName>
    </submittedName>
</protein>
<reference evidence="1 2" key="1">
    <citation type="journal article" date="2014" name="Mol. Ecol.">
        <title>Evolution of Synechococcus.</title>
        <authorList>
            <person name="Dvorak P."/>
            <person name="Casamatta D."/>
            <person name="Hasler P."/>
            <person name="Poulickova A."/>
            <person name="Ondrej V."/>
            <person name="Sanges R."/>
        </authorList>
    </citation>
    <scope>NUCLEOTIDE SEQUENCE [LARGE SCALE GENOMIC DNA]</scope>
    <source>
        <strain evidence="1 2">CAUP A 1101</strain>
    </source>
</reference>
<organism evidence="1 2">
    <name type="scientific">Neosynechococcus sphagnicola sy1</name>
    <dbReference type="NCBI Taxonomy" id="1497020"/>
    <lineage>
        <taxon>Bacteria</taxon>
        <taxon>Bacillati</taxon>
        <taxon>Cyanobacteriota</taxon>
        <taxon>Cyanophyceae</taxon>
        <taxon>Neosynechococcales</taxon>
        <taxon>Neosynechococcaceae</taxon>
        <taxon>Neosynechococcus</taxon>
    </lineage>
</organism>
<comment type="caution">
    <text evidence="1">The sequence shown here is derived from an EMBL/GenBank/DDBJ whole genome shotgun (WGS) entry which is preliminary data.</text>
</comment>
<name>A0A098TKB9_9CYAN</name>
<evidence type="ECO:0000313" key="2">
    <source>
        <dbReference type="Proteomes" id="UP000030170"/>
    </source>
</evidence>
<proteinExistence type="predicted"/>
<dbReference type="Proteomes" id="UP000030170">
    <property type="component" value="Unassembled WGS sequence"/>
</dbReference>
<gene>
    <name evidence="1" type="ORF">DO97_05085</name>
</gene>
<keyword evidence="2" id="KW-1185">Reference proteome</keyword>
<evidence type="ECO:0000313" key="1">
    <source>
        <dbReference type="EMBL" id="KGF72726.1"/>
    </source>
</evidence>
<accession>A0A098TKB9</accession>
<sequence length="70" mass="8152">MKLSIVVSLKALLRGAFLKTGGAYSILIHQTLMHFRFELALDKLRYLQLELSHRCSIIHWSFDLLPERLV</sequence>
<dbReference type="EMBL" id="JJML01000019">
    <property type="protein sequence ID" value="KGF72726.1"/>
    <property type="molecule type" value="Genomic_DNA"/>
</dbReference>
<dbReference type="STRING" id="1497020.DO97_05085"/>
<dbReference type="AlphaFoldDB" id="A0A098TKB9"/>